<dbReference type="PANTHER" id="PTHR12110:SF21">
    <property type="entry name" value="XYLOSE ISOMERASE-LIKE TIM BARREL DOMAIN-CONTAINING PROTEIN"/>
    <property type="match status" value="1"/>
</dbReference>
<dbReference type="InterPro" id="IPR036237">
    <property type="entry name" value="Xyl_isomerase-like_sf"/>
</dbReference>
<evidence type="ECO:0000313" key="3">
    <source>
        <dbReference type="Proteomes" id="UP000009231"/>
    </source>
</evidence>
<name>F6D7D7_METPW</name>
<dbReference type="EMBL" id="CP002772">
    <property type="protein sequence ID" value="AEG17079.1"/>
    <property type="molecule type" value="Genomic_DNA"/>
</dbReference>
<dbReference type="eggNOG" id="arCOG01895">
    <property type="taxonomic scope" value="Archaea"/>
</dbReference>
<dbReference type="Proteomes" id="UP000009231">
    <property type="component" value="Chromosome"/>
</dbReference>
<dbReference type="SUPFAM" id="SSF51658">
    <property type="entry name" value="Xylose isomerase-like"/>
    <property type="match status" value="1"/>
</dbReference>
<dbReference type="InterPro" id="IPR050312">
    <property type="entry name" value="IolE/XylAMocC-like"/>
</dbReference>
<accession>F6D7D7</accession>
<dbReference type="KEGG" id="mew:MSWAN_0031"/>
<organism evidence="2 3">
    <name type="scientific">Methanobacterium paludis (strain DSM 25820 / JCM 18151 / SWAN1)</name>
    <dbReference type="NCBI Taxonomy" id="868131"/>
    <lineage>
        <taxon>Archaea</taxon>
        <taxon>Methanobacteriati</taxon>
        <taxon>Methanobacteriota</taxon>
        <taxon>Methanomada group</taxon>
        <taxon>Methanobacteria</taxon>
        <taxon>Methanobacteriales</taxon>
        <taxon>Methanobacteriaceae</taxon>
        <taxon>Methanobacterium</taxon>
    </lineage>
</organism>
<gene>
    <name evidence="2" type="ordered locus">MSWAN_0031</name>
</gene>
<keyword evidence="3" id="KW-1185">Reference proteome</keyword>
<dbReference type="AlphaFoldDB" id="F6D7D7"/>
<feature type="domain" description="Xylose isomerase-like TIM barrel" evidence="1">
    <location>
        <begin position="26"/>
        <end position="221"/>
    </location>
</feature>
<keyword evidence="2" id="KW-0413">Isomerase</keyword>
<dbReference type="PANTHER" id="PTHR12110">
    <property type="entry name" value="HYDROXYPYRUVATE ISOMERASE"/>
    <property type="match status" value="1"/>
</dbReference>
<dbReference type="Pfam" id="PF01261">
    <property type="entry name" value="AP_endonuc_2"/>
    <property type="match status" value="1"/>
</dbReference>
<dbReference type="HOGENOM" id="CLU_050006_7_2_2"/>
<proteinExistence type="predicted"/>
<evidence type="ECO:0000313" key="2">
    <source>
        <dbReference type="EMBL" id="AEG17079.1"/>
    </source>
</evidence>
<dbReference type="GO" id="GO:0016853">
    <property type="term" value="F:isomerase activity"/>
    <property type="evidence" value="ECO:0007669"/>
    <property type="project" value="UniProtKB-KW"/>
</dbReference>
<evidence type="ECO:0000259" key="1">
    <source>
        <dbReference type="Pfam" id="PF01261"/>
    </source>
</evidence>
<sequence>MKIGFSTLALFANSFDEWIQTATDDNFQIMEILCEGPWTWPRNAMKLCKDSFEVFKSSDIDLFLHAPTIDLNPASLNTGIREETLRQLMETVDMAVEIGAVAITTHPGLIHRLEDRVRNMGMHFAVETLKKANEYAEDRGIILSVENMPNKYAYFCNSAAEHQYFVDECGCHATVDIGHANTTGDPESFLQINGIYYYHLSDNNGEKDQHLSLGEGNLDLDIINGIDNVIIELNNYESVLKSREILLNGFK</sequence>
<dbReference type="Gene3D" id="3.20.20.150">
    <property type="entry name" value="Divalent-metal-dependent TIM barrel enzymes"/>
    <property type="match status" value="1"/>
</dbReference>
<dbReference type="STRING" id="868131.MSWAN_0031"/>
<reference evidence="2 3" key="1">
    <citation type="journal article" date="2014" name="Int. J. Syst. Evol. Microbiol.">
        <title>Methanobacterium paludis sp. nov. and a novel strain of Methanobacterium lacus isolated from northern peatlands.</title>
        <authorList>
            <person name="Cadillo-Quiroz H."/>
            <person name="Brauer S.L."/>
            <person name="Goodson N."/>
            <person name="Yavitt J.B."/>
            <person name="Zinder S.H."/>
        </authorList>
    </citation>
    <scope>NUCLEOTIDE SEQUENCE [LARGE SCALE GENOMIC DNA]</scope>
    <source>
        <strain evidence="3">DSM 25820 / JCM 18151 / SWAN1</strain>
    </source>
</reference>
<protein>
    <submittedName>
        <fullName evidence="2">Xylose isomerase domain-containing protein TIM barrel</fullName>
    </submittedName>
</protein>
<dbReference type="InterPro" id="IPR013022">
    <property type="entry name" value="Xyl_isomerase-like_TIM-brl"/>
</dbReference>